<protein>
    <recommendedName>
        <fullName evidence="2">F-box domain-containing protein</fullName>
    </recommendedName>
</protein>
<dbReference type="InterPro" id="IPR001810">
    <property type="entry name" value="F-box_dom"/>
</dbReference>
<keyword evidence="4" id="KW-1185">Reference proteome</keyword>
<feature type="compositionally biased region" description="Low complexity" evidence="1">
    <location>
        <begin position="70"/>
        <end position="86"/>
    </location>
</feature>
<organism evidence="3 4">
    <name type="scientific">Morchella conica CCBAS932</name>
    <dbReference type="NCBI Taxonomy" id="1392247"/>
    <lineage>
        <taxon>Eukaryota</taxon>
        <taxon>Fungi</taxon>
        <taxon>Dikarya</taxon>
        <taxon>Ascomycota</taxon>
        <taxon>Pezizomycotina</taxon>
        <taxon>Pezizomycetes</taxon>
        <taxon>Pezizales</taxon>
        <taxon>Morchellaceae</taxon>
        <taxon>Morchella</taxon>
    </lineage>
</organism>
<dbReference type="InterPro" id="IPR032675">
    <property type="entry name" value="LRR_dom_sf"/>
</dbReference>
<evidence type="ECO:0000259" key="2">
    <source>
        <dbReference type="Pfam" id="PF00646"/>
    </source>
</evidence>
<dbReference type="EMBL" id="ML119112">
    <property type="protein sequence ID" value="RPB15679.1"/>
    <property type="molecule type" value="Genomic_DNA"/>
</dbReference>
<dbReference type="AlphaFoldDB" id="A0A3N4L1Y9"/>
<evidence type="ECO:0000313" key="4">
    <source>
        <dbReference type="Proteomes" id="UP000277580"/>
    </source>
</evidence>
<name>A0A3N4L1Y9_9PEZI</name>
<reference evidence="3 4" key="1">
    <citation type="journal article" date="2018" name="Nat. Ecol. Evol.">
        <title>Pezizomycetes genomes reveal the molecular basis of ectomycorrhizal truffle lifestyle.</title>
        <authorList>
            <person name="Murat C."/>
            <person name="Payen T."/>
            <person name="Noel B."/>
            <person name="Kuo A."/>
            <person name="Morin E."/>
            <person name="Chen J."/>
            <person name="Kohler A."/>
            <person name="Krizsan K."/>
            <person name="Balestrini R."/>
            <person name="Da Silva C."/>
            <person name="Montanini B."/>
            <person name="Hainaut M."/>
            <person name="Levati E."/>
            <person name="Barry K.W."/>
            <person name="Belfiori B."/>
            <person name="Cichocki N."/>
            <person name="Clum A."/>
            <person name="Dockter R.B."/>
            <person name="Fauchery L."/>
            <person name="Guy J."/>
            <person name="Iotti M."/>
            <person name="Le Tacon F."/>
            <person name="Lindquist E.A."/>
            <person name="Lipzen A."/>
            <person name="Malagnac F."/>
            <person name="Mello A."/>
            <person name="Molinier V."/>
            <person name="Miyauchi S."/>
            <person name="Poulain J."/>
            <person name="Riccioni C."/>
            <person name="Rubini A."/>
            <person name="Sitrit Y."/>
            <person name="Splivallo R."/>
            <person name="Traeger S."/>
            <person name="Wang M."/>
            <person name="Zifcakova L."/>
            <person name="Wipf D."/>
            <person name="Zambonelli A."/>
            <person name="Paolocci F."/>
            <person name="Nowrousian M."/>
            <person name="Ottonello S."/>
            <person name="Baldrian P."/>
            <person name="Spatafora J.W."/>
            <person name="Henrissat B."/>
            <person name="Nagy L.G."/>
            <person name="Aury J.M."/>
            <person name="Wincker P."/>
            <person name="Grigoriev I.V."/>
            <person name="Bonfante P."/>
            <person name="Martin F.M."/>
        </authorList>
    </citation>
    <scope>NUCLEOTIDE SEQUENCE [LARGE SCALE GENOMIC DNA]</scope>
    <source>
        <strain evidence="3 4">CCBAS932</strain>
    </source>
</reference>
<gene>
    <name evidence="3" type="ORF">P167DRAFT_542829</name>
</gene>
<dbReference type="InParanoid" id="A0A3N4L1Y9"/>
<dbReference type="SUPFAM" id="SSF81383">
    <property type="entry name" value="F-box domain"/>
    <property type="match status" value="1"/>
</dbReference>
<feature type="region of interest" description="Disordered" evidence="1">
    <location>
        <begin position="39"/>
        <end position="86"/>
    </location>
</feature>
<feature type="compositionally biased region" description="Basic and acidic residues" evidence="1">
    <location>
        <begin position="47"/>
        <end position="62"/>
    </location>
</feature>
<dbReference type="InterPro" id="IPR036047">
    <property type="entry name" value="F-box-like_dom_sf"/>
</dbReference>
<dbReference type="Pfam" id="PF00646">
    <property type="entry name" value="F-box"/>
    <property type="match status" value="1"/>
</dbReference>
<dbReference type="Proteomes" id="UP000277580">
    <property type="component" value="Unassembled WGS sequence"/>
</dbReference>
<proteinExistence type="predicted"/>
<dbReference type="OrthoDB" id="5395390at2759"/>
<dbReference type="STRING" id="1392247.A0A3N4L1Y9"/>
<feature type="domain" description="F-box" evidence="2">
    <location>
        <begin position="97"/>
        <end position="132"/>
    </location>
</feature>
<evidence type="ECO:0000256" key="1">
    <source>
        <dbReference type="SAM" id="MobiDB-lite"/>
    </source>
</evidence>
<sequence length="551" mass="61295">MLLERALSPTACAVLGVCVWHRAGGRSCTARIRIQIQTSPRMSPKKRTLDLDRVVSDIDPKPAPKRRSRNTTSTTTGTSTSASTSTRITIDPHRHSLSALPYHVLTNILSQLPPTTSPAFLLTCATLCRALHDPAIATLYSSPLTSPPARAHKLLATLRARPSLGVKIRTLSIEVEPLLTTKLSGVPWDLAEFLQLSTGLRHLRFIHSADHPTRWRYPDTLWAALEASNSTTRLHTWRWDRSLIPKSLDYADLRAITTRCFTALRALEIQGFGGDSDEDEDDEDAQHMIDILALMPRITDIDLTNCYIVNTHFLNLLSTTTARFHDLQFTACINLSGDDLGALLASPACQNLRSLSVQKCNYCSLTFTSSLPAALLHFAFDGQGAETELLPSTSTPVWPDSLQTLQATSLRRWSSGECERFLESVVRAVPQMRALRTVRVWCMLTDIDWRERSAFREKWLAEVRGVFGGAEVRFDNARPAETLWGEEDFVEKILGAGRRGGGAVRGRGVAYWTISYANVYVHWRVASVTSGYLLCVSGRLLAFFLLYSTRG</sequence>
<dbReference type="Gene3D" id="3.80.10.10">
    <property type="entry name" value="Ribonuclease Inhibitor"/>
    <property type="match status" value="1"/>
</dbReference>
<evidence type="ECO:0000313" key="3">
    <source>
        <dbReference type="EMBL" id="RPB15679.1"/>
    </source>
</evidence>
<dbReference type="SUPFAM" id="SSF52047">
    <property type="entry name" value="RNI-like"/>
    <property type="match status" value="1"/>
</dbReference>
<accession>A0A3N4L1Y9</accession>